<proteinExistence type="predicted"/>
<dbReference type="AlphaFoldDB" id="A0A381PVE0"/>
<evidence type="ECO:0000256" key="1">
    <source>
        <dbReference type="SAM" id="MobiDB-lite"/>
    </source>
</evidence>
<sequence>ADSDGDGVGDNAQTANEGGEPGVTEPEPDDGGLLPGFSVATSLVSMLGAAILIAGRRKD</sequence>
<evidence type="ECO:0000313" key="3">
    <source>
        <dbReference type="EMBL" id="SUZ71042.1"/>
    </source>
</evidence>
<keyword evidence="2" id="KW-1133">Transmembrane helix</keyword>
<gene>
    <name evidence="3" type="ORF">METZ01_LOCUS23896</name>
</gene>
<feature type="transmembrane region" description="Helical" evidence="2">
    <location>
        <begin position="33"/>
        <end position="54"/>
    </location>
</feature>
<reference evidence="3" key="1">
    <citation type="submission" date="2018-05" db="EMBL/GenBank/DDBJ databases">
        <authorList>
            <person name="Lanie J.A."/>
            <person name="Ng W.-L."/>
            <person name="Kazmierczak K.M."/>
            <person name="Andrzejewski T.M."/>
            <person name="Davidsen T.M."/>
            <person name="Wayne K.J."/>
            <person name="Tettelin H."/>
            <person name="Glass J.I."/>
            <person name="Rusch D."/>
            <person name="Podicherti R."/>
            <person name="Tsui H.-C.T."/>
            <person name="Winkler M.E."/>
        </authorList>
    </citation>
    <scope>NUCLEOTIDE SEQUENCE</scope>
</reference>
<feature type="region of interest" description="Disordered" evidence="1">
    <location>
        <begin position="1"/>
        <end position="36"/>
    </location>
</feature>
<organism evidence="3">
    <name type="scientific">marine metagenome</name>
    <dbReference type="NCBI Taxonomy" id="408172"/>
    <lineage>
        <taxon>unclassified sequences</taxon>
        <taxon>metagenomes</taxon>
        <taxon>ecological metagenomes</taxon>
    </lineage>
</organism>
<accession>A0A381PVE0</accession>
<keyword evidence="2" id="KW-0812">Transmembrane</keyword>
<keyword evidence="2" id="KW-0472">Membrane</keyword>
<protein>
    <submittedName>
        <fullName evidence="3">Uncharacterized protein</fullName>
    </submittedName>
</protein>
<name>A0A381PVE0_9ZZZZ</name>
<evidence type="ECO:0000256" key="2">
    <source>
        <dbReference type="SAM" id="Phobius"/>
    </source>
</evidence>
<feature type="non-terminal residue" evidence="3">
    <location>
        <position position="1"/>
    </location>
</feature>
<dbReference type="EMBL" id="UINC01001109">
    <property type="protein sequence ID" value="SUZ71042.1"/>
    <property type="molecule type" value="Genomic_DNA"/>
</dbReference>